<dbReference type="InterPro" id="IPR011006">
    <property type="entry name" value="CheY-like_superfamily"/>
</dbReference>
<dbReference type="SUPFAM" id="SSF52172">
    <property type="entry name" value="CheY-like"/>
    <property type="match status" value="1"/>
</dbReference>
<keyword evidence="4" id="KW-0902">Two-component regulatory system</keyword>
<dbReference type="PROSITE" id="PS50045">
    <property type="entry name" value="SIGMA54_INTERACT_4"/>
    <property type="match status" value="1"/>
</dbReference>
<dbReference type="SMART" id="SM00448">
    <property type="entry name" value="REC"/>
    <property type="match status" value="1"/>
</dbReference>
<dbReference type="Proteomes" id="UP000886845">
    <property type="component" value="Unassembled WGS sequence"/>
</dbReference>
<keyword evidence="3" id="KW-0067">ATP-binding</keyword>
<evidence type="ECO:0000256" key="2">
    <source>
        <dbReference type="ARBA" id="ARBA00022741"/>
    </source>
</evidence>
<dbReference type="InterPro" id="IPR009057">
    <property type="entry name" value="Homeodomain-like_sf"/>
</dbReference>
<evidence type="ECO:0000256" key="1">
    <source>
        <dbReference type="ARBA" id="ARBA00022553"/>
    </source>
</evidence>
<dbReference type="Pfam" id="PF00072">
    <property type="entry name" value="Response_reg"/>
    <property type="match status" value="1"/>
</dbReference>
<dbReference type="GO" id="GO:0005524">
    <property type="term" value="F:ATP binding"/>
    <property type="evidence" value="ECO:0007669"/>
    <property type="project" value="UniProtKB-KW"/>
</dbReference>
<evidence type="ECO:0000256" key="7">
    <source>
        <dbReference type="ARBA" id="ARBA00023163"/>
    </source>
</evidence>
<dbReference type="InterPro" id="IPR025943">
    <property type="entry name" value="Sigma_54_int_dom_ATP-bd_2"/>
</dbReference>
<reference evidence="11" key="1">
    <citation type="submission" date="2020-10" db="EMBL/GenBank/DDBJ databases">
        <authorList>
            <person name="Gilroy R."/>
        </authorList>
    </citation>
    <scope>NUCLEOTIDE SEQUENCE</scope>
    <source>
        <strain evidence="11">35461</strain>
    </source>
</reference>
<dbReference type="InterPro" id="IPR002197">
    <property type="entry name" value="HTH_Fis"/>
</dbReference>
<dbReference type="InterPro" id="IPR025944">
    <property type="entry name" value="Sigma_54_int_dom_CS"/>
</dbReference>
<comment type="caution">
    <text evidence="11">The sequence shown here is derived from an EMBL/GenBank/DDBJ whole genome shotgun (WGS) entry which is preliminary data.</text>
</comment>
<feature type="modified residue" description="4-aspartylphosphate" evidence="8">
    <location>
        <position position="51"/>
    </location>
</feature>
<dbReference type="FunFam" id="3.40.50.300:FF:000006">
    <property type="entry name" value="DNA-binding transcriptional regulator NtrC"/>
    <property type="match status" value="1"/>
</dbReference>
<dbReference type="SUPFAM" id="SSF46689">
    <property type="entry name" value="Homeodomain-like"/>
    <property type="match status" value="1"/>
</dbReference>
<evidence type="ECO:0000313" key="11">
    <source>
        <dbReference type="EMBL" id="HIV08609.1"/>
    </source>
</evidence>
<evidence type="ECO:0000256" key="5">
    <source>
        <dbReference type="ARBA" id="ARBA00023015"/>
    </source>
</evidence>
<dbReference type="Gene3D" id="1.10.8.60">
    <property type="match status" value="1"/>
</dbReference>
<protein>
    <submittedName>
        <fullName evidence="11">Sigma-54-dependent Fis family transcriptional regulator</fullName>
    </submittedName>
</protein>
<reference evidence="11" key="2">
    <citation type="journal article" date="2021" name="PeerJ">
        <title>Extensive microbial diversity within the chicken gut microbiome revealed by metagenomics and culture.</title>
        <authorList>
            <person name="Gilroy R."/>
            <person name="Ravi A."/>
            <person name="Getino M."/>
            <person name="Pursley I."/>
            <person name="Horton D.L."/>
            <person name="Alikhan N.F."/>
            <person name="Baker D."/>
            <person name="Gharbi K."/>
            <person name="Hall N."/>
            <person name="Watson M."/>
            <person name="Adriaenssens E.M."/>
            <person name="Foster-Nyarko E."/>
            <person name="Jarju S."/>
            <person name="Secka A."/>
            <person name="Antonio M."/>
            <person name="Oren A."/>
            <person name="Chaudhuri R.R."/>
            <person name="La Ragione R."/>
            <person name="Hildebrand F."/>
            <person name="Pallen M.J."/>
        </authorList>
    </citation>
    <scope>NUCLEOTIDE SEQUENCE</scope>
    <source>
        <strain evidence="11">35461</strain>
    </source>
</reference>
<name>A0A9D1T2E8_9BACT</name>
<evidence type="ECO:0000256" key="8">
    <source>
        <dbReference type="PROSITE-ProRule" id="PRU00169"/>
    </source>
</evidence>
<dbReference type="InterPro" id="IPR001789">
    <property type="entry name" value="Sig_transdc_resp-reg_receiver"/>
</dbReference>
<dbReference type="Pfam" id="PF25601">
    <property type="entry name" value="AAA_lid_14"/>
    <property type="match status" value="1"/>
</dbReference>
<dbReference type="CDD" id="cd00009">
    <property type="entry name" value="AAA"/>
    <property type="match status" value="1"/>
</dbReference>
<dbReference type="PANTHER" id="PTHR32071">
    <property type="entry name" value="TRANSCRIPTIONAL REGULATORY PROTEIN"/>
    <property type="match status" value="1"/>
</dbReference>
<dbReference type="PROSITE" id="PS00676">
    <property type="entry name" value="SIGMA54_INTERACT_2"/>
    <property type="match status" value="1"/>
</dbReference>
<dbReference type="Gene3D" id="1.10.10.60">
    <property type="entry name" value="Homeodomain-like"/>
    <property type="match status" value="1"/>
</dbReference>
<dbReference type="Gene3D" id="3.40.50.300">
    <property type="entry name" value="P-loop containing nucleotide triphosphate hydrolases"/>
    <property type="match status" value="1"/>
</dbReference>
<keyword evidence="5" id="KW-0805">Transcription regulation</keyword>
<dbReference type="Pfam" id="PF00158">
    <property type="entry name" value="Sigma54_activat"/>
    <property type="match status" value="1"/>
</dbReference>
<dbReference type="AlphaFoldDB" id="A0A9D1T2E8"/>
<dbReference type="GO" id="GO:0000160">
    <property type="term" value="P:phosphorelay signal transduction system"/>
    <property type="evidence" value="ECO:0007669"/>
    <property type="project" value="UniProtKB-KW"/>
</dbReference>
<feature type="domain" description="Sigma-54 factor interaction" evidence="9">
    <location>
        <begin position="141"/>
        <end position="370"/>
    </location>
</feature>
<dbReference type="FunFam" id="3.40.50.2300:FF:000018">
    <property type="entry name" value="DNA-binding transcriptional regulator NtrC"/>
    <property type="match status" value="1"/>
</dbReference>
<sequence>MSRILIVDDDKATRDGLALALGHDYAVLTAADAEAALRALTEHEVDLVLTDLRMPGRDGLSLLRDIIASHPGLPVILLSAYGSVESAVEAMRDGAVDFLTKPVNLDHLELVVRRALRQKNLERQNARLRAQLAERSALDRIIGSSEAMLAVRERIEQVAPTPATVLIQGPSGTGKELVARALHALSPRSGKPFVAVHCAALAPSLLESELFGHVKGAFTGATEDRKGRFEIADGGTLFLDEISEIDLATQVKLLRVLETRTVEPVGSATPIPVDIRLVAATNRDLRAWVDAGKFREDLYFRLNVVDINLPPLRERQGDLPLLCDAFVREFNPQLGRGILGITPEAMAALAAYPWPGNVRELRNAIERMMVLAHGDHLTLEDVPKTIREGRVAPEQAPAGAQPAAEPEEATLIRRALFETKGNRTAAAKRLGIPLRTLYRRIKTYGLEDVK</sequence>
<feature type="domain" description="Response regulatory" evidence="10">
    <location>
        <begin position="3"/>
        <end position="116"/>
    </location>
</feature>
<dbReference type="PROSITE" id="PS50110">
    <property type="entry name" value="RESPONSE_REGULATORY"/>
    <property type="match status" value="1"/>
</dbReference>
<dbReference type="SMART" id="SM00382">
    <property type="entry name" value="AAA"/>
    <property type="match status" value="1"/>
</dbReference>
<dbReference type="PANTHER" id="PTHR32071:SF122">
    <property type="entry name" value="SIGMA FACTOR"/>
    <property type="match status" value="1"/>
</dbReference>
<evidence type="ECO:0000256" key="4">
    <source>
        <dbReference type="ARBA" id="ARBA00023012"/>
    </source>
</evidence>
<keyword evidence="6" id="KW-0238">DNA-binding</keyword>
<evidence type="ECO:0000256" key="6">
    <source>
        <dbReference type="ARBA" id="ARBA00023125"/>
    </source>
</evidence>
<keyword evidence="1 8" id="KW-0597">Phosphoprotein</keyword>
<evidence type="ECO:0000259" key="9">
    <source>
        <dbReference type="PROSITE" id="PS50045"/>
    </source>
</evidence>
<dbReference type="PROSITE" id="PS00688">
    <property type="entry name" value="SIGMA54_INTERACT_3"/>
    <property type="match status" value="1"/>
</dbReference>
<evidence type="ECO:0000256" key="3">
    <source>
        <dbReference type="ARBA" id="ARBA00022840"/>
    </source>
</evidence>
<dbReference type="InterPro" id="IPR003593">
    <property type="entry name" value="AAA+_ATPase"/>
</dbReference>
<dbReference type="InterPro" id="IPR002078">
    <property type="entry name" value="Sigma_54_int"/>
</dbReference>
<dbReference type="GO" id="GO:0043565">
    <property type="term" value="F:sequence-specific DNA binding"/>
    <property type="evidence" value="ECO:0007669"/>
    <property type="project" value="InterPro"/>
</dbReference>
<dbReference type="EMBL" id="DVOR01000022">
    <property type="protein sequence ID" value="HIV08609.1"/>
    <property type="molecule type" value="Genomic_DNA"/>
</dbReference>
<gene>
    <name evidence="11" type="ORF">IAC79_00645</name>
</gene>
<evidence type="ECO:0000313" key="12">
    <source>
        <dbReference type="Proteomes" id="UP000886845"/>
    </source>
</evidence>
<keyword evidence="2" id="KW-0547">Nucleotide-binding</keyword>
<dbReference type="InterPro" id="IPR027417">
    <property type="entry name" value="P-loop_NTPase"/>
</dbReference>
<dbReference type="InterPro" id="IPR058031">
    <property type="entry name" value="AAA_lid_NorR"/>
</dbReference>
<accession>A0A9D1T2E8</accession>
<organism evidence="11 12">
    <name type="scientific">Candidatus Spyradenecus faecavium</name>
    <dbReference type="NCBI Taxonomy" id="2840947"/>
    <lineage>
        <taxon>Bacteria</taxon>
        <taxon>Pseudomonadati</taxon>
        <taxon>Lentisphaerota</taxon>
        <taxon>Lentisphaeria</taxon>
        <taxon>Lentisphaerales</taxon>
        <taxon>Lentisphaeraceae</taxon>
        <taxon>Lentisphaeraceae incertae sedis</taxon>
        <taxon>Candidatus Spyradenecus</taxon>
    </lineage>
</organism>
<evidence type="ECO:0000259" key="10">
    <source>
        <dbReference type="PROSITE" id="PS50110"/>
    </source>
</evidence>
<dbReference type="PRINTS" id="PR01590">
    <property type="entry name" value="HTHFIS"/>
</dbReference>
<dbReference type="SUPFAM" id="SSF52540">
    <property type="entry name" value="P-loop containing nucleoside triphosphate hydrolases"/>
    <property type="match status" value="1"/>
</dbReference>
<proteinExistence type="predicted"/>
<dbReference type="Gene3D" id="3.40.50.2300">
    <property type="match status" value="1"/>
</dbReference>
<dbReference type="GO" id="GO:0006355">
    <property type="term" value="P:regulation of DNA-templated transcription"/>
    <property type="evidence" value="ECO:0007669"/>
    <property type="project" value="InterPro"/>
</dbReference>
<keyword evidence="7" id="KW-0804">Transcription</keyword>
<dbReference type="Pfam" id="PF02954">
    <property type="entry name" value="HTH_8"/>
    <property type="match status" value="1"/>
</dbReference>